<evidence type="ECO:0000259" key="2">
    <source>
        <dbReference type="SMART" id="SM00507"/>
    </source>
</evidence>
<name>A0ABC9Z163_9NOCA</name>
<protein>
    <recommendedName>
        <fullName evidence="2">HNH nuclease domain-containing protein</fullName>
    </recommendedName>
</protein>
<dbReference type="InterPro" id="IPR052892">
    <property type="entry name" value="NA-targeting_endonuclease"/>
</dbReference>
<feature type="compositionally biased region" description="Basic and acidic residues" evidence="1">
    <location>
        <begin position="58"/>
        <end position="82"/>
    </location>
</feature>
<evidence type="ECO:0000256" key="1">
    <source>
        <dbReference type="SAM" id="MobiDB-lite"/>
    </source>
</evidence>
<evidence type="ECO:0000313" key="5">
    <source>
        <dbReference type="Proteomes" id="UP000037179"/>
    </source>
</evidence>
<reference evidence="4 5" key="2">
    <citation type="journal article" date="2016" name="Genome Announc.">
        <title>Draft Genome Sequence of Erythromycin- and Oxytetracycline-Sensitive Nocardia seriolae Strain U-1 (NBRC 110359).</title>
        <authorList>
            <person name="Imajoh M."/>
            <person name="Sukeda M."/>
            <person name="Shimizu M."/>
            <person name="Yamane J."/>
            <person name="Ohnishi K."/>
            <person name="Oshima S."/>
        </authorList>
    </citation>
    <scope>NUCLEOTIDE SEQUENCE [LARGE SCALE GENOMIC DNA]</scope>
    <source>
        <strain evidence="4 5">U-1</strain>
    </source>
</reference>
<feature type="domain" description="HNH nuclease" evidence="2">
    <location>
        <begin position="169"/>
        <end position="218"/>
    </location>
</feature>
<feature type="compositionally biased region" description="Basic residues" evidence="1">
    <location>
        <begin position="25"/>
        <end position="38"/>
    </location>
</feature>
<dbReference type="EMBL" id="BBYQ01000114">
    <property type="protein sequence ID" value="GAP31438.1"/>
    <property type="molecule type" value="Genomic_DNA"/>
</dbReference>
<dbReference type="CDD" id="cd00085">
    <property type="entry name" value="HNHc"/>
    <property type="match status" value="1"/>
</dbReference>
<evidence type="ECO:0000313" key="6">
    <source>
        <dbReference type="Proteomes" id="UP000180166"/>
    </source>
</evidence>
<dbReference type="AlphaFoldDB" id="A0ABC9Z163"/>
<evidence type="ECO:0000313" key="3">
    <source>
        <dbReference type="EMBL" id="APB00975.1"/>
    </source>
</evidence>
<dbReference type="InterPro" id="IPR002711">
    <property type="entry name" value="HNH"/>
</dbReference>
<dbReference type="SMART" id="SM00507">
    <property type="entry name" value="HNHc"/>
    <property type="match status" value="1"/>
</dbReference>
<gene>
    <name evidence="3" type="ORF">NS506_06946</name>
    <name evidence="4" type="ORF">NSK11_contig00114-0019</name>
</gene>
<dbReference type="Gene3D" id="1.10.30.50">
    <property type="match status" value="1"/>
</dbReference>
<feature type="region of interest" description="Disordered" evidence="1">
    <location>
        <begin position="25"/>
        <end position="91"/>
    </location>
</feature>
<reference evidence="3 6" key="3">
    <citation type="submission" date="2016-10" db="EMBL/GenBank/DDBJ databases">
        <title>Genome sequence of Nocardia seriolae strain EM150506, isolated from Anguila japonica.</title>
        <authorList>
            <person name="Han H.-J."/>
        </authorList>
    </citation>
    <scope>NUCLEOTIDE SEQUENCE [LARGE SCALE GENOMIC DNA]</scope>
    <source>
        <strain evidence="3 6">EM150506</strain>
    </source>
</reference>
<dbReference type="KEGG" id="nsr:NS506_06946"/>
<dbReference type="Pfam" id="PF01844">
    <property type="entry name" value="HNH"/>
    <property type="match status" value="1"/>
</dbReference>
<proteinExistence type="predicted"/>
<accession>A0ABC9Z163</accession>
<evidence type="ECO:0000313" key="4">
    <source>
        <dbReference type="EMBL" id="GAP31438.1"/>
    </source>
</evidence>
<dbReference type="InterPro" id="IPR003615">
    <property type="entry name" value="HNH_nuc"/>
</dbReference>
<reference evidence="5" key="1">
    <citation type="submission" date="2015-07" db="EMBL/GenBank/DDBJ databases">
        <title>Nocardia seriolae U-1 whole genome shotgun sequence.</title>
        <authorList>
            <person name="Imajoh M."/>
            <person name="Fukumoto Y."/>
            <person name="Sukeda M."/>
            <person name="Yamane J."/>
            <person name="Yamasaki K."/>
            <person name="Shimizu M."/>
            <person name="Ohnishi K."/>
            <person name="Oshima S."/>
        </authorList>
    </citation>
    <scope>NUCLEOTIDE SEQUENCE [LARGE SCALE GENOMIC DNA]</scope>
    <source>
        <strain evidence="5">U-1</strain>
    </source>
</reference>
<dbReference type="EMBL" id="CP017839">
    <property type="protein sequence ID" value="APB00975.1"/>
    <property type="molecule type" value="Genomic_DNA"/>
</dbReference>
<dbReference type="Proteomes" id="UP000037179">
    <property type="component" value="Unassembled WGS sequence"/>
</dbReference>
<dbReference type="Proteomes" id="UP000180166">
    <property type="component" value="Chromosome"/>
</dbReference>
<sequence length="266" mass="29604">MVNWVAVCRDTTQSDEYETGVWPMKQRHGARHEARTHRQLQPADVHNRGSGATPLHLLSEHSHSEHHPGAHPEPAHPGDHREHSHHPPTAAPIPAWAKRRVLLLNATYEPLTALSARRAIVLLICDKADTVHDNPEGPVVHSAGTSVALPSVIRLRNYVRVPYRARVPMTRAALMHRDRYRCAYCGGKAETIDHVIPRSRGGAHSWENCVASCAPCNHRKADKLLSELGWTLHHPMVAPKGPHWRLLSASSELDPTWLQYLGEGAA</sequence>
<organism evidence="4 5">
    <name type="scientific">Nocardia seriolae</name>
    <dbReference type="NCBI Taxonomy" id="37332"/>
    <lineage>
        <taxon>Bacteria</taxon>
        <taxon>Bacillati</taxon>
        <taxon>Actinomycetota</taxon>
        <taxon>Actinomycetes</taxon>
        <taxon>Mycobacteriales</taxon>
        <taxon>Nocardiaceae</taxon>
        <taxon>Nocardia</taxon>
    </lineage>
</organism>
<dbReference type="FunFam" id="1.10.30.50:FF:000001">
    <property type="entry name" value="HNH endonuclease"/>
    <property type="match status" value="1"/>
</dbReference>
<dbReference type="PANTHER" id="PTHR33877">
    <property type="entry name" value="SLL1193 PROTEIN"/>
    <property type="match status" value="1"/>
</dbReference>
<keyword evidence="5" id="KW-1185">Reference proteome</keyword>
<dbReference type="PANTHER" id="PTHR33877:SF2">
    <property type="entry name" value="OS07G0170200 PROTEIN"/>
    <property type="match status" value="1"/>
</dbReference>